<evidence type="ECO:0000259" key="5">
    <source>
        <dbReference type="Pfam" id="PF04802"/>
    </source>
</evidence>
<feature type="compositionally biased region" description="Acidic residues" evidence="4">
    <location>
        <begin position="731"/>
        <end position="744"/>
    </location>
</feature>
<feature type="domain" description="PP4R3 EVH1-like" evidence="6">
    <location>
        <begin position="64"/>
        <end position="160"/>
    </location>
</feature>
<dbReference type="SUPFAM" id="SSF50729">
    <property type="entry name" value="PH domain-like"/>
    <property type="match status" value="1"/>
</dbReference>
<dbReference type="PANTHER" id="PTHR23318">
    <property type="entry name" value="ATP SYNTHASE GAMMA-RELATED"/>
    <property type="match status" value="1"/>
</dbReference>
<dbReference type="EMBL" id="OB660672">
    <property type="protein sequence ID" value="CAD7225836.1"/>
    <property type="molecule type" value="Genomic_DNA"/>
</dbReference>
<dbReference type="InterPro" id="IPR051137">
    <property type="entry name" value="PP4R3-like"/>
</dbReference>
<dbReference type="GO" id="GO:0030289">
    <property type="term" value="C:protein phosphatase 4 complex"/>
    <property type="evidence" value="ECO:0007669"/>
    <property type="project" value="TreeGrafter"/>
</dbReference>
<organism evidence="7">
    <name type="scientific">Cyprideis torosa</name>
    <dbReference type="NCBI Taxonomy" id="163714"/>
    <lineage>
        <taxon>Eukaryota</taxon>
        <taxon>Metazoa</taxon>
        <taxon>Ecdysozoa</taxon>
        <taxon>Arthropoda</taxon>
        <taxon>Crustacea</taxon>
        <taxon>Oligostraca</taxon>
        <taxon>Ostracoda</taxon>
        <taxon>Podocopa</taxon>
        <taxon>Podocopida</taxon>
        <taxon>Cytherocopina</taxon>
        <taxon>Cytheroidea</taxon>
        <taxon>Cytherideidae</taxon>
        <taxon>Cyprideis</taxon>
    </lineage>
</organism>
<comment type="subcellular location">
    <subcellularLocation>
        <location evidence="1">Nucleus</location>
    </subcellularLocation>
</comment>
<keyword evidence="3" id="KW-0539">Nucleus</keyword>
<dbReference type="FunFam" id="2.30.29.30:FF:000051">
    <property type="entry name" value="Serine/threonine-protein phosphatase 4 regulatory subunit 3B"/>
    <property type="match status" value="1"/>
</dbReference>
<proteinExistence type="inferred from homology"/>
<dbReference type="Gene3D" id="2.30.29.30">
    <property type="entry name" value="Pleckstrin-homology domain (PH domain)/Phosphotyrosine-binding domain (PTB)"/>
    <property type="match status" value="1"/>
</dbReference>
<dbReference type="InterPro" id="IPR011989">
    <property type="entry name" value="ARM-like"/>
</dbReference>
<dbReference type="InterPro" id="IPR016024">
    <property type="entry name" value="ARM-type_fold"/>
</dbReference>
<evidence type="ECO:0000256" key="4">
    <source>
        <dbReference type="SAM" id="MobiDB-lite"/>
    </source>
</evidence>
<dbReference type="Pfam" id="PF04802">
    <property type="entry name" value="PP4R3"/>
    <property type="match status" value="1"/>
</dbReference>
<evidence type="ECO:0000256" key="3">
    <source>
        <dbReference type="ARBA" id="ARBA00023242"/>
    </source>
</evidence>
<feature type="region of interest" description="Disordered" evidence="4">
    <location>
        <begin position="710"/>
        <end position="850"/>
    </location>
</feature>
<dbReference type="PANTHER" id="PTHR23318:SF0">
    <property type="entry name" value="SERINE_THREONINE-PROTEIN PHOSPHATASE 4 REGULATORY SUBUNIT 3"/>
    <property type="match status" value="1"/>
</dbReference>
<dbReference type="InterPro" id="IPR055236">
    <property type="entry name" value="EVH1_PP4R3"/>
</dbReference>
<evidence type="ECO:0008006" key="8">
    <source>
        <dbReference type="Google" id="ProtNLM"/>
    </source>
</evidence>
<accession>A0A7R8ZNI8</accession>
<dbReference type="InterPro" id="IPR011993">
    <property type="entry name" value="PH-like_dom_sf"/>
</dbReference>
<protein>
    <recommendedName>
        <fullName evidence="8">Serine/threonine-protein phosphatase 4 regulatory subunit 3-like central domain-containing protein</fullName>
    </recommendedName>
</protein>
<feature type="compositionally biased region" description="Low complexity" evidence="4">
    <location>
        <begin position="1"/>
        <end position="18"/>
    </location>
</feature>
<dbReference type="Gene3D" id="1.25.10.10">
    <property type="entry name" value="Leucine-rich Repeat Variant"/>
    <property type="match status" value="1"/>
</dbReference>
<dbReference type="GO" id="GO:0072542">
    <property type="term" value="F:protein phosphatase activator activity"/>
    <property type="evidence" value="ECO:0007669"/>
    <property type="project" value="TreeGrafter"/>
</dbReference>
<feature type="domain" description="Serine/threonine-protein phosphatase 4 regulatory subunit 3-like central" evidence="5">
    <location>
        <begin position="204"/>
        <end position="698"/>
    </location>
</feature>
<dbReference type="InterPro" id="IPR006887">
    <property type="entry name" value="P4R3-like_central_dom"/>
</dbReference>
<name>A0A7R8ZNI8_9CRUS</name>
<gene>
    <name evidence="7" type="ORF">CTOB1V02_LOCUS3768</name>
</gene>
<dbReference type="SUPFAM" id="SSF48371">
    <property type="entry name" value="ARM repeat"/>
    <property type="match status" value="1"/>
</dbReference>
<sequence length="850" mass="95657">MVSASQSSASANVQSGAGKDASGSMTNTAKQMTVLEGKGGGGAGNASSVSGNMMNRKTIENNTRRRVKLYALNQEKQWDDKGTGYVSYCYLEKHRGLSLVVTAETDGGTLLESKIQADTAYQKQQETLIVWSEGENYDLALSFQEKVGCDEIWEKICQIQGKDPSVEITQDIVEESEDERYEEPADINSSTVELPPVDVMRLEEISEVVVSCMSSAAKRDKLALLIESENYIPKLLNVFNMCEDVEDIDGLHHLYSIFKNLFLLNRNALNEVMFTDEYIFDVVGCLEYDPAYREPRPHREYLRNKTNFHEVIPIQSPDLLSKIHQTYRVQYIQDVILPTPSVFEENMSALSSFIFFNKMEVVHMIQEDEKYLQTLFSQLMDERTDDTRRRDLMLFLKELCSFSQTLQPQGRESFLKVVSNLGVLPALEMCLCSEDPAVKAASTEVLRIVVEFSPSMVREFMLSQVNKPEARQEEQDQLFTNVIIEQIICDPDPELSGAVALVEIMKNLLDPENMLAGGCKSEKADFLTFFYKHSMHELVAPILANTCNDTPGREDYQTVQLLSSLLELLSFCVDHHTHHIKNYMLSRDLLKRILVLLKSQHVFLALCCLRLMRKILGMKDEFYERHIVRGNLFAPVVECLIRNKGRYNMLDSAILELFEFIRQEDITSLISHVVETHGKTLDEIGYVNTFRDLRSRYDAIQRERTESLPSLLRSSCGKAMQPSRFRRDPRDLDEDEEIWFESEDTAIGMDSGASTDKDNGDSSSSSSSSSSSNTDVASENHTVPSGDAAARSSPTESEPSGGKVDCTTPPRPERPPSSESIPNSGATEENKKVEVNSSFLCGKSKASLSP</sequence>
<comment type="similarity">
    <text evidence="2">Belongs to the SMEK family.</text>
</comment>
<evidence type="ECO:0000313" key="7">
    <source>
        <dbReference type="EMBL" id="CAD7225836.1"/>
    </source>
</evidence>
<feature type="compositionally biased region" description="Low complexity" evidence="4">
    <location>
        <begin position="762"/>
        <end position="772"/>
    </location>
</feature>
<dbReference type="GO" id="GO:0006974">
    <property type="term" value="P:DNA damage response"/>
    <property type="evidence" value="ECO:0007669"/>
    <property type="project" value="TreeGrafter"/>
</dbReference>
<feature type="compositionally biased region" description="Polar residues" evidence="4">
    <location>
        <begin position="773"/>
        <end position="783"/>
    </location>
</feature>
<dbReference type="GO" id="GO:0005654">
    <property type="term" value="C:nucleoplasm"/>
    <property type="evidence" value="ECO:0007669"/>
    <property type="project" value="TreeGrafter"/>
</dbReference>
<evidence type="ECO:0000259" key="6">
    <source>
        <dbReference type="Pfam" id="PF22972"/>
    </source>
</evidence>
<evidence type="ECO:0000256" key="2">
    <source>
        <dbReference type="ARBA" id="ARBA00008809"/>
    </source>
</evidence>
<dbReference type="AlphaFoldDB" id="A0A7R8ZNI8"/>
<dbReference type="OrthoDB" id="27483at2759"/>
<evidence type="ECO:0000256" key="1">
    <source>
        <dbReference type="ARBA" id="ARBA00004123"/>
    </source>
</evidence>
<reference evidence="7" key="1">
    <citation type="submission" date="2020-11" db="EMBL/GenBank/DDBJ databases">
        <authorList>
            <person name="Tran Van P."/>
        </authorList>
    </citation>
    <scope>NUCLEOTIDE SEQUENCE</scope>
</reference>
<feature type="region of interest" description="Disordered" evidence="4">
    <location>
        <begin position="1"/>
        <end position="58"/>
    </location>
</feature>
<dbReference type="Pfam" id="PF22972">
    <property type="entry name" value="EVH1_PP4R3"/>
    <property type="match status" value="1"/>
</dbReference>